<evidence type="ECO:0000256" key="4">
    <source>
        <dbReference type="SAM" id="MobiDB-lite"/>
    </source>
</evidence>
<dbReference type="GO" id="GO:0005634">
    <property type="term" value="C:nucleus"/>
    <property type="evidence" value="ECO:0007669"/>
    <property type="project" value="UniProtKB-SubCell"/>
</dbReference>
<dbReference type="InterPro" id="IPR026060">
    <property type="entry name" value="AMY1"/>
</dbReference>
<evidence type="ECO:0000313" key="6">
    <source>
        <dbReference type="Proteomes" id="UP001642260"/>
    </source>
</evidence>
<dbReference type="AlphaFoldDB" id="A0ABC8JS18"/>
<organism evidence="5 6">
    <name type="scientific">Eruca vesicaria subsp. sativa</name>
    <name type="common">Garden rocket</name>
    <name type="synonym">Eruca sativa</name>
    <dbReference type="NCBI Taxonomy" id="29727"/>
    <lineage>
        <taxon>Eukaryota</taxon>
        <taxon>Viridiplantae</taxon>
        <taxon>Streptophyta</taxon>
        <taxon>Embryophyta</taxon>
        <taxon>Tracheophyta</taxon>
        <taxon>Spermatophyta</taxon>
        <taxon>Magnoliopsida</taxon>
        <taxon>eudicotyledons</taxon>
        <taxon>Gunneridae</taxon>
        <taxon>Pentapetalae</taxon>
        <taxon>rosids</taxon>
        <taxon>malvids</taxon>
        <taxon>Brassicales</taxon>
        <taxon>Brassicaceae</taxon>
        <taxon>Brassiceae</taxon>
        <taxon>Eruca</taxon>
    </lineage>
</organism>
<feature type="compositionally biased region" description="Acidic residues" evidence="4">
    <location>
        <begin position="103"/>
        <end position="114"/>
    </location>
</feature>
<evidence type="ECO:0000256" key="2">
    <source>
        <dbReference type="ARBA" id="ARBA00009389"/>
    </source>
</evidence>
<dbReference type="PANTHER" id="PTHR13168">
    <property type="entry name" value="ASSOCIATE OF C-MYC AMY-1"/>
    <property type="match status" value="1"/>
</dbReference>
<evidence type="ECO:0000313" key="5">
    <source>
        <dbReference type="EMBL" id="CAH8338155.1"/>
    </source>
</evidence>
<keyword evidence="6" id="KW-1185">Reference proteome</keyword>
<dbReference type="PRINTS" id="PR02028">
    <property type="entry name" value="CMYCBINDINGP"/>
</dbReference>
<dbReference type="PANTHER" id="PTHR13168:SF0">
    <property type="entry name" value="C-MYC-BINDING PROTEIN"/>
    <property type="match status" value="1"/>
</dbReference>
<keyword evidence="3" id="KW-0539">Nucleus</keyword>
<gene>
    <name evidence="5" type="ORF">ERUC_LOCUS14810</name>
</gene>
<comment type="similarity">
    <text evidence="2">Belongs to the AMY1 family.</text>
</comment>
<evidence type="ECO:0000256" key="1">
    <source>
        <dbReference type="ARBA" id="ARBA00004123"/>
    </source>
</evidence>
<accession>A0ABC8JS18</accession>
<proteinExistence type="inferred from homology"/>
<sequence length="124" mass="14254">MMRFKEEKEAKKEAFRKYLESSGVLDSLTKGLVALYEQNDKPSSALEFIQQKLGGPSVSDYEKLQAEKSDLQIKYNELFAKHQETLRELDGMKSLHSRNSSKDDEDREAIEEDEHTALVALPHH</sequence>
<reference evidence="5 6" key="1">
    <citation type="submission" date="2022-03" db="EMBL/GenBank/DDBJ databases">
        <authorList>
            <person name="Macdonald S."/>
            <person name="Ahmed S."/>
            <person name="Newling K."/>
        </authorList>
    </citation>
    <scope>NUCLEOTIDE SEQUENCE [LARGE SCALE GENOMIC DNA]</scope>
</reference>
<name>A0ABC8JS18_ERUVS</name>
<feature type="region of interest" description="Disordered" evidence="4">
    <location>
        <begin position="90"/>
        <end position="124"/>
    </location>
</feature>
<dbReference type="EMBL" id="CAKOAT010139598">
    <property type="protein sequence ID" value="CAH8338155.1"/>
    <property type="molecule type" value="Genomic_DNA"/>
</dbReference>
<dbReference type="Proteomes" id="UP001642260">
    <property type="component" value="Unassembled WGS sequence"/>
</dbReference>
<protein>
    <submittedName>
        <fullName evidence="5">Uncharacterized protein</fullName>
    </submittedName>
</protein>
<evidence type="ECO:0000256" key="3">
    <source>
        <dbReference type="ARBA" id="ARBA00023242"/>
    </source>
</evidence>
<comment type="subcellular location">
    <subcellularLocation>
        <location evidence="1">Nucleus</location>
    </subcellularLocation>
</comment>
<comment type="caution">
    <text evidence="5">The sequence shown here is derived from an EMBL/GenBank/DDBJ whole genome shotgun (WGS) entry which is preliminary data.</text>
</comment>